<keyword evidence="2" id="KW-0732">Signal</keyword>
<gene>
    <name evidence="3" type="ORF">WG901_14280</name>
</gene>
<feature type="region of interest" description="Disordered" evidence="1">
    <location>
        <begin position="48"/>
        <end position="75"/>
    </location>
</feature>
<reference evidence="3 4" key="1">
    <citation type="submission" date="2024-03" db="EMBL/GenBank/DDBJ databases">
        <authorList>
            <person name="Jo J.-H."/>
        </authorList>
    </citation>
    <scope>NUCLEOTIDE SEQUENCE [LARGE SCALE GENOMIC DNA]</scope>
    <source>
        <strain evidence="3 4">PS1R-30</strain>
    </source>
</reference>
<proteinExistence type="predicted"/>
<dbReference type="InterPro" id="IPR046505">
    <property type="entry name" value="DUF6683"/>
</dbReference>
<protein>
    <submittedName>
        <fullName evidence="3">DUF6683 family protein</fullName>
    </submittedName>
</protein>
<name>A0ABU8RXQ3_9SPHN</name>
<evidence type="ECO:0000256" key="2">
    <source>
        <dbReference type="SAM" id="SignalP"/>
    </source>
</evidence>
<feature type="compositionally biased region" description="Low complexity" evidence="1">
    <location>
        <begin position="52"/>
        <end position="74"/>
    </location>
</feature>
<comment type="caution">
    <text evidence="3">The sequence shown here is derived from an EMBL/GenBank/DDBJ whole genome shotgun (WGS) entry which is preliminary data.</text>
</comment>
<evidence type="ECO:0000313" key="4">
    <source>
        <dbReference type="Proteomes" id="UP001361239"/>
    </source>
</evidence>
<dbReference type="Proteomes" id="UP001361239">
    <property type="component" value="Unassembled WGS sequence"/>
</dbReference>
<feature type="signal peptide" evidence="2">
    <location>
        <begin position="1"/>
        <end position="21"/>
    </location>
</feature>
<dbReference type="RefSeq" id="WP_339587767.1">
    <property type="nucleotide sequence ID" value="NZ_JBBHJZ010000003.1"/>
</dbReference>
<feature type="chain" id="PRO_5045373561" evidence="2">
    <location>
        <begin position="22"/>
        <end position="238"/>
    </location>
</feature>
<keyword evidence="4" id="KW-1185">Reference proteome</keyword>
<sequence length="238" mass="25707">MPFARRAAALLLLCGPAPLAAQDMPTILPNDYVLHDILNQQRIEASIGRPNATRARPTPAARSASTTSYRPSPAVSARVREQFTTAMTRVVGAQGSRQLAGALSAGDPVRNWLQFVGSDGLRGGDAADALASYWILNWVMANDADSDRSQALAVRAQVRGVLLANPGFTRLTEAQRQEMAETLILNFLMQHAAYGEAVRRGDRDLKARLGAAAVARFRNEMGLDLRGLRLTAAGFARR</sequence>
<evidence type="ECO:0000256" key="1">
    <source>
        <dbReference type="SAM" id="MobiDB-lite"/>
    </source>
</evidence>
<accession>A0ABU8RXQ3</accession>
<dbReference type="Pfam" id="PF20388">
    <property type="entry name" value="DUF6683"/>
    <property type="match status" value="1"/>
</dbReference>
<organism evidence="3 4">
    <name type="scientific">Novosphingobium anseongense</name>
    <dbReference type="NCBI Taxonomy" id="3133436"/>
    <lineage>
        <taxon>Bacteria</taxon>
        <taxon>Pseudomonadati</taxon>
        <taxon>Pseudomonadota</taxon>
        <taxon>Alphaproteobacteria</taxon>
        <taxon>Sphingomonadales</taxon>
        <taxon>Sphingomonadaceae</taxon>
        <taxon>Novosphingobium</taxon>
    </lineage>
</organism>
<dbReference type="EMBL" id="JBBHJZ010000003">
    <property type="protein sequence ID" value="MEJ5977813.1"/>
    <property type="molecule type" value="Genomic_DNA"/>
</dbReference>
<evidence type="ECO:0000313" key="3">
    <source>
        <dbReference type="EMBL" id="MEJ5977813.1"/>
    </source>
</evidence>